<proteinExistence type="predicted"/>
<feature type="transmembrane region" description="Helical" evidence="7">
    <location>
        <begin position="281"/>
        <end position="299"/>
    </location>
</feature>
<evidence type="ECO:0000313" key="11">
    <source>
        <dbReference type="Proteomes" id="UP000733744"/>
    </source>
</evidence>
<feature type="domain" description="ABC transmembrane type-1" evidence="9">
    <location>
        <begin position="37"/>
        <end position="317"/>
    </location>
</feature>
<dbReference type="InterPro" id="IPR036640">
    <property type="entry name" value="ABC1_TM_sf"/>
</dbReference>
<keyword evidence="3" id="KW-0547">Nucleotide-binding</keyword>
<feature type="domain" description="ABC transporter" evidence="8">
    <location>
        <begin position="1084"/>
        <end position="1316"/>
    </location>
</feature>
<feature type="transmembrane region" description="Helical" evidence="7">
    <location>
        <begin position="906"/>
        <end position="925"/>
    </location>
</feature>
<feature type="transmembrane region" description="Helical" evidence="7">
    <location>
        <begin position="767"/>
        <end position="784"/>
    </location>
</feature>
<dbReference type="PANTHER" id="PTHR24221">
    <property type="entry name" value="ATP-BINDING CASSETTE SUB-FAMILY B"/>
    <property type="match status" value="1"/>
</dbReference>
<organism evidence="10 11">
    <name type="scientific">Candidatus Methylobacter oryzae</name>
    <dbReference type="NCBI Taxonomy" id="2497749"/>
    <lineage>
        <taxon>Bacteria</taxon>
        <taxon>Pseudomonadati</taxon>
        <taxon>Pseudomonadota</taxon>
        <taxon>Gammaproteobacteria</taxon>
        <taxon>Methylococcales</taxon>
        <taxon>Methylococcaceae</taxon>
        <taxon>Methylobacter</taxon>
    </lineage>
</organism>
<evidence type="ECO:0000256" key="5">
    <source>
        <dbReference type="ARBA" id="ARBA00022989"/>
    </source>
</evidence>
<evidence type="ECO:0000256" key="7">
    <source>
        <dbReference type="SAM" id="Phobius"/>
    </source>
</evidence>
<feature type="transmembrane region" description="Helical" evidence="7">
    <location>
        <begin position="150"/>
        <end position="170"/>
    </location>
</feature>
<dbReference type="PROSITE" id="PS50893">
    <property type="entry name" value="ABC_TRANSPORTER_2"/>
    <property type="match status" value="2"/>
</dbReference>
<feature type="transmembrane region" description="Helical" evidence="7">
    <location>
        <begin position="991"/>
        <end position="1016"/>
    </location>
</feature>
<dbReference type="SUPFAM" id="SSF90123">
    <property type="entry name" value="ABC transporter transmembrane region"/>
    <property type="match status" value="2"/>
</dbReference>
<feature type="domain" description="ABC transporter" evidence="8">
    <location>
        <begin position="349"/>
        <end position="583"/>
    </location>
</feature>
<feature type="domain" description="ABC transmembrane type-1" evidence="9">
    <location>
        <begin position="769"/>
        <end position="1050"/>
    </location>
</feature>
<dbReference type="InterPro" id="IPR003593">
    <property type="entry name" value="AAA+_ATPase"/>
</dbReference>
<feature type="transmembrane region" description="Helical" evidence="7">
    <location>
        <begin position="804"/>
        <end position="822"/>
    </location>
</feature>
<keyword evidence="11" id="KW-1185">Reference proteome</keyword>
<evidence type="ECO:0000256" key="4">
    <source>
        <dbReference type="ARBA" id="ARBA00022840"/>
    </source>
</evidence>
<keyword evidence="5 7" id="KW-1133">Transmembrane helix</keyword>
<evidence type="ECO:0000256" key="6">
    <source>
        <dbReference type="ARBA" id="ARBA00023136"/>
    </source>
</evidence>
<dbReference type="Gene3D" id="3.40.50.300">
    <property type="entry name" value="P-loop containing nucleotide triphosphate hydrolases"/>
    <property type="match status" value="2"/>
</dbReference>
<evidence type="ECO:0000259" key="9">
    <source>
        <dbReference type="PROSITE" id="PS50929"/>
    </source>
</evidence>
<dbReference type="InterPro" id="IPR039421">
    <property type="entry name" value="Type_1_exporter"/>
</dbReference>
<dbReference type="GO" id="GO:0005524">
    <property type="term" value="F:ATP binding"/>
    <property type="evidence" value="ECO:0007669"/>
    <property type="project" value="UniProtKB-KW"/>
</dbReference>
<protein>
    <submittedName>
        <fullName evidence="10">ATP-binding cassette domain-containing protein</fullName>
    </submittedName>
</protein>
<feature type="transmembrane region" description="Helical" evidence="7">
    <location>
        <begin position="72"/>
        <end position="89"/>
    </location>
</feature>
<keyword evidence="2 7" id="KW-0812">Transmembrane</keyword>
<evidence type="ECO:0000259" key="8">
    <source>
        <dbReference type="PROSITE" id="PS50893"/>
    </source>
</evidence>
<accession>A0ABY3CAA5</accession>
<dbReference type="EMBL" id="RYFG02000093">
    <property type="protein sequence ID" value="TRW94996.1"/>
    <property type="molecule type" value="Genomic_DNA"/>
</dbReference>
<name>A0ABY3CAA5_9GAMM</name>
<dbReference type="SMART" id="SM00382">
    <property type="entry name" value="AAA"/>
    <property type="match status" value="2"/>
</dbReference>
<feature type="transmembrane region" description="Helical" evidence="7">
    <location>
        <begin position="252"/>
        <end position="275"/>
    </location>
</feature>
<evidence type="ECO:0000256" key="1">
    <source>
        <dbReference type="ARBA" id="ARBA00004651"/>
    </source>
</evidence>
<evidence type="ECO:0000256" key="3">
    <source>
        <dbReference type="ARBA" id="ARBA00022741"/>
    </source>
</evidence>
<dbReference type="Pfam" id="PF00664">
    <property type="entry name" value="ABC_membrane"/>
    <property type="match status" value="2"/>
</dbReference>
<comment type="subcellular location">
    <subcellularLocation>
        <location evidence="1">Cell membrane</location>
        <topology evidence="1">Multi-pass membrane protein</topology>
    </subcellularLocation>
</comment>
<dbReference type="InterPro" id="IPR027417">
    <property type="entry name" value="P-loop_NTPase"/>
</dbReference>
<gene>
    <name evidence="10" type="ORF">EKO24_010550</name>
</gene>
<dbReference type="PROSITE" id="PS50929">
    <property type="entry name" value="ABC_TM1F"/>
    <property type="match status" value="2"/>
</dbReference>
<dbReference type="Gene3D" id="1.20.1560.10">
    <property type="entry name" value="ABC transporter type 1, transmembrane domain"/>
    <property type="match status" value="2"/>
</dbReference>
<feature type="transmembrane region" description="Helical" evidence="7">
    <location>
        <begin position="878"/>
        <end position="900"/>
    </location>
</feature>
<evidence type="ECO:0000313" key="10">
    <source>
        <dbReference type="EMBL" id="TRW94996.1"/>
    </source>
</evidence>
<dbReference type="Pfam" id="PF00005">
    <property type="entry name" value="ABC_tran"/>
    <property type="match status" value="2"/>
</dbReference>
<dbReference type="Proteomes" id="UP000733744">
    <property type="component" value="Unassembled WGS sequence"/>
</dbReference>
<dbReference type="PANTHER" id="PTHR24221:SF248">
    <property type="entry name" value="ABC TRANSPORTER TRANSMEMBRANE REGION"/>
    <property type="match status" value="1"/>
</dbReference>
<dbReference type="SUPFAM" id="SSF52540">
    <property type="entry name" value="P-loop containing nucleoside triphosphate hydrolases"/>
    <property type="match status" value="2"/>
</dbReference>
<dbReference type="InterPro" id="IPR003439">
    <property type="entry name" value="ABC_transporter-like_ATP-bd"/>
</dbReference>
<reference evidence="10 11" key="1">
    <citation type="journal article" date="2019" name="Antonie Van Leeuwenhoek">
        <title>Description of 'Ca. Methylobacter oryzae' KRF1, a novel species from the environmentally important Methylobacter clade 2.</title>
        <authorList>
            <person name="Khatri K."/>
            <person name="Mohite J.A."/>
            <person name="Pandit P.S."/>
            <person name="Bahulikar R."/>
            <person name="Rahalkar M.C."/>
        </authorList>
    </citation>
    <scope>NUCLEOTIDE SEQUENCE [LARGE SCALE GENOMIC DNA]</scope>
    <source>
        <strain evidence="10 11">KRF1</strain>
    </source>
</reference>
<comment type="caution">
    <text evidence="10">The sequence shown here is derived from an EMBL/GenBank/DDBJ whole genome shotgun (WGS) entry which is preliminary data.</text>
</comment>
<evidence type="ECO:0000256" key="2">
    <source>
        <dbReference type="ARBA" id="ARBA00022692"/>
    </source>
</evidence>
<feature type="transmembrane region" description="Helical" evidence="7">
    <location>
        <begin position="176"/>
        <end position="196"/>
    </location>
</feature>
<dbReference type="RefSeq" id="WP_127028309.1">
    <property type="nucleotide sequence ID" value="NZ_RYFG02000093.1"/>
</dbReference>
<dbReference type="InterPro" id="IPR011527">
    <property type="entry name" value="ABC1_TM_dom"/>
</dbReference>
<sequence length="1316" mass="145758">MFAFRRTSYGATKSATHSLNPFLDIIRSADLQRAIPILVLVAFLYNILGLVLPMTILQIMDRVVVNQSMETLTVLVAGVVVSLMLEEILRQLNGTVTSWLGARFEHLESVKMFEKFLRVPLRYLQHEEPSVHVERIAAAAKVAEFYSGQVLLVLLDIPFMLIFLAMIYIIGDWVVWVPVALLGIFTYLIAKIAPWLNRMVENGRLATERRNNFLIEVLSGIYTVKTMAMEAQMERRHERLQATNAEASQAMVFANAMVGAMGMLISQLMIVSVIFAGALGVLWGQMTPGGLAACMLLSVRTLQPLRRGLTTWAKYQSFLIARKSLQEVADMPEINDQDKPPLPRISEEIELRQVTLERKGREPVFNNLSLKVAAGECIVIEGICGSGKTALMTLLSGVHQPDAGEVLVDGRPLNSFATDSIHREIGFMPQAGTLITGTILENMTMFDHGLNEPALKIAAQLGLDRAVANMKLGYETPVGEGNTEVVTVGMRQTIALVRVLVHKPNVILFDEANGHLDMEGDKLLLEYMKQQKGQCTMVLITHRPSWKRIADRIFTISGGRLIEGEMTDFTLRKAESAVAVDYERPPRLDQPAAVIRQHFQGASDFSLCLAPLLSAIGWEGNIRELMMSMPHVRFWQKKVTTEVDGEIKEVMVSVPSADSNLDISGFCNALSNLGWVANSFSGNLQNLDARLLPCLFVAPDVHAKVILEQLADGRFRCFDGGSACETVHEPDREQGRIYIFKPNEVETTALRSETKFFNKLLGGFKKLIVLAFALTVFNTLFALAPPLFTKSIYERVLPSGDLQMQVYLLLGILLLLGLDFYMRRLRSHIIAYIGGRADYILGTRVFRQIINLPVNSTSNVSVRRQVERIRNFEGLRDFFHGPLATITLDMPANLVILVTIGIINPWTLIVIGAAITLYCLLGWASKSYSARMSTRLSRAASSRIEFINETLTQMHTIRCSGNKDVWLERFRDLSAKTVLAKFHDNQTQARIGGVAQIISSLTGFAVLVVCALGAIYSQIGSGAMIVTMMLVWRLVGPMQSIFLATNSLGRIRSSVSQIENLMRLPLDIDIGAHQAIRPAFQGELNFMRVSFRYLNDADPALLGISFSLKPGQFAVIAGASGTGKSTILKLIARLYTPQAGTIRLDGVDIRQLAATDLRTRISYMPQNCDIFYGTITQNLRLVHPAATDAELAWAAKMAGLDTEVELMPEGFNTRISASQLSQLPKGLLIRLALARAMLMPSPITLLDQPGDALDEAGEEALLRCIAWLRGRSTLLMISHRPAHMRLADTVIYLERGSIAAMGPFDTIKERLNLGGM</sequence>
<keyword evidence="4 10" id="KW-0067">ATP-binding</keyword>
<keyword evidence="6 7" id="KW-0472">Membrane</keyword>
<feature type="transmembrane region" description="Helical" evidence="7">
    <location>
        <begin position="37"/>
        <end position="60"/>
    </location>
</feature>